<dbReference type="RefSeq" id="XP_035694408.1">
    <property type="nucleotide sequence ID" value="XM_035838515.1"/>
</dbReference>
<evidence type="ECO:0000313" key="4">
    <source>
        <dbReference type="RefSeq" id="XP_035694408.1"/>
    </source>
</evidence>
<dbReference type="AlphaFoldDB" id="A0A9J7M4N8"/>
<keyword evidence="3" id="KW-1185">Reference proteome</keyword>
<evidence type="ECO:0000313" key="3">
    <source>
        <dbReference type="Proteomes" id="UP000001554"/>
    </source>
</evidence>
<dbReference type="InterPro" id="IPR000884">
    <property type="entry name" value="TSP1_rpt"/>
</dbReference>
<evidence type="ECO:0000256" key="1">
    <source>
        <dbReference type="SAM" id="Phobius"/>
    </source>
</evidence>
<feature type="chain" id="PRO_5039920457" evidence="2">
    <location>
        <begin position="27"/>
        <end position="155"/>
    </location>
</feature>
<feature type="signal peptide" evidence="2">
    <location>
        <begin position="1"/>
        <end position="26"/>
    </location>
</feature>
<sequence length="155" mass="16392">MAVLGRSLRRFTTLLLFVCLFAGSISWRRRRGGCTCSWNSWGSWSSCSEPCGNTGTRTRTRTGSCCGTAGTETGACNRFCYNSGTPSGNGCICTSQYQGRCCDVDKPQGDEFKGGSSETQQGGTTVSIWVYVGGGGGTGSIILFIIIYVCCKSCG</sequence>
<gene>
    <name evidence="4" type="primary">LOC118428447</name>
</gene>
<evidence type="ECO:0000256" key="2">
    <source>
        <dbReference type="SAM" id="SignalP"/>
    </source>
</evidence>
<organism evidence="3 4">
    <name type="scientific">Branchiostoma floridae</name>
    <name type="common">Florida lancelet</name>
    <name type="synonym">Amphioxus</name>
    <dbReference type="NCBI Taxonomy" id="7739"/>
    <lineage>
        <taxon>Eukaryota</taxon>
        <taxon>Metazoa</taxon>
        <taxon>Chordata</taxon>
        <taxon>Cephalochordata</taxon>
        <taxon>Leptocardii</taxon>
        <taxon>Amphioxiformes</taxon>
        <taxon>Branchiostomatidae</taxon>
        <taxon>Branchiostoma</taxon>
    </lineage>
</organism>
<name>A0A9J7M4N8_BRAFL</name>
<dbReference type="PROSITE" id="PS50092">
    <property type="entry name" value="TSP1"/>
    <property type="match status" value="1"/>
</dbReference>
<keyword evidence="1" id="KW-0472">Membrane</keyword>
<dbReference type="OrthoDB" id="10069263at2759"/>
<accession>A0A9J7M4N8</accession>
<dbReference type="KEGG" id="bfo:118428447"/>
<keyword evidence="2" id="KW-0732">Signal</keyword>
<protein>
    <submittedName>
        <fullName evidence="4">Ectin-like</fullName>
    </submittedName>
</protein>
<dbReference type="OMA" id="CCEYDIS"/>
<keyword evidence="1" id="KW-1133">Transmembrane helix</keyword>
<proteinExistence type="predicted"/>
<dbReference type="GeneID" id="118428447"/>
<dbReference type="Proteomes" id="UP000001554">
    <property type="component" value="Chromosome 13"/>
</dbReference>
<keyword evidence="1" id="KW-0812">Transmembrane</keyword>
<feature type="transmembrane region" description="Helical" evidence="1">
    <location>
        <begin position="128"/>
        <end position="151"/>
    </location>
</feature>
<reference evidence="3" key="1">
    <citation type="journal article" date="2020" name="Nat. Ecol. Evol.">
        <title>Deeply conserved synteny resolves early events in vertebrate evolution.</title>
        <authorList>
            <person name="Simakov O."/>
            <person name="Marletaz F."/>
            <person name="Yue J.X."/>
            <person name="O'Connell B."/>
            <person name="Jenkins J."/>
            <person name="Brandt A."/>
            <person name="Calef R."/>
            <person name="Tung C.H."/>
            <person name="Huang T.K."/>
            <person name="Schmutz J."/>
            <person name="Satoh N."/>
            <person name="Yu J.K."/>
            <person name="Putnam N.H."/>
            <person name="Green R.E."/>
            <person name="Rokhsar D.S."/>
        </authorList>
    </citation>
    <scope>NUCLEOTIDE SEQUENCE [LARGE SCALE GENOMIC DNA]</scope>
    <source>
        <strain evidence="3">S238N-H82</strain>
    </source>
</reference>
<reference evidence="4" key="2">
    <citation type="submission" date="2025-08" db="UniProtKB">
        <authorList>
            <consortium name="RefSeq"/>
        </authorList>
    </citation>
    <scope>IDENTIFICATION</scope>
    <source>
        <strain evidence="4">S238N-H82</strain>
        <tissue evidence="4">Testes</tissue>
    </source>
</reference>